<keyword evidence="4" id="KW-1003">Cell membrane</keyword>
<dbReference type="CDD" id="cd06225">
    <property type="entry name" value="HAMP"/>
    <property type="match status" value="1"/>
</dbReference>
<dbReference type="Gene3D" id="3.30.565.10">
    <property type="entry name" value="Histidine kinase-like ATPase, C-terminal domain"/>
    <property type="match status" value="1"/>
</dbReference>
<dbReference type="AlphaFoldDB" id="A0AA46SIT6"/>
<accession>A0AA46SIT6</accession>
<dbReference type="CDD" id="cd00082">
    <property type="entry name" value="HisKA"/>
    <property type="match status" value="1"/>
</dbReference>
<dbReference type="EC" id="2.7.13.3" evidence="3"/>
<dbReference type="InterPro" id="IPR004358">
    <property type="entry name" value="Sig_transdc_His_kin-like_C"/>
</dbReference>
<dbReference type="SUPFAM" id="SSF55874">
    <property type="entry name" value="ATPase domain of HSP90 chaperone/DNA topoisomerase II/histidine kinase"/>
    <property type="match status" value="1"/>
</dbReference>
<dbReference type="Proteomes" id="UP001163104">
    <property type="component" value="Chromosome"/>
</dbReference>
<dbReference type="EMBL" id="CP107027">
    <property type="protein sequence ID" value="UYG94925.1"/>
    <property type="molecule type" value="Genomic_DNA"/>
</dbReference>
<feature type="domain" description="Histidine kinase" evidence="15">
    <location>
        <begin position="249"/>
        <end position="465"/>
    </location>
</feature>
<dbReference type="Gene3D" id="6.10.340.10">
    <property type="match status" value="1"/>
</dbReference>
<dbReference type="Pfam" id="PF00672">
    <property type="entry name" value="HAMP"/>
    <property type="match status" value="1"/>
</dbReference>
<keyword evidence="9 17" id="KW-0418">Kinase</keyword>
<reference evidence="17" key="1">
    <citation type="submission" date="2022-10" db="EMBL/GenBank/DDBJ databases">
        <title>Mechanism of multi-heavy metal repair in Cytobacillus Firmus M7.</title>
        <authorList>
            <person name="Li X."/>
            <person name="Yu C."/>
        </authorList>
    </citation>
    <scope>NUCLEOTIDE SEQUENCE</scope>
    <source>
        <strain evidence="17">M7</strain>
    </source>
</reference>
<keyword evidence="5" id="KW-0597">Phosphoprotein</keyword>
<gene>
    <name evidence="17" type="ORF">OD459_22505</name>
</gene>
<evidence type="ECO:0000313" key="18">
    <source>
        <dbReference type="Proteomes" id="UP001163104"/>
    </source>
</evidence>
<dbReference type="GO" id="GO:0005886">
    <property type="term" value="C:plasma membrane"/>
    <property type="evidence" value="ECO:0007669"/>
    <property type="project" value="UniProtKB-SubCell"/>
</dbReference>
<dbReference type="InterPro" id="IPR003661">
    <property type="entry name" value="HisK_dim/P_dom"/>
</dbReference>
<dbReference type="FunFam" id="3.30.565.10:FF:000006">
    <property type="entry name" value="Sensor histidine kinase WalK"/>
    <property type="match status" value="1"/>
</dbReference>
<evidence type="ECO:0000256" key="7">
    <source>
        <dbReference type="ARBA" id="ARBA00022692"/>
    </source>
</evidence>
<dbReference type="Pfam" id="PF02518">
    <property type="entry name" value="HATPase_c"/>
    <property type="match status" value="1"/>
</dbReference>
<keyword evidence="8" id="KW-0547">Nucleotide-binding</keyword>
<evidence type="ECO:0000256" key="12">
    <source>
        <dbReference type="ARBA" id="ARBA00023012"/>
    </source>
</evidence>
<keyword evidence="7 14" id="KW-0812">Transmembrane</keyword>
<organism evidence="17 18">
    <name type="scientific">Cytobacillus firmus</name>
    <name type="common">Bacillus firmus</name>
    <dbReference type="NCBI Taxonomy" id="1399"/>
    <lineage>
        <taxon>Bacteria</taxon>
        <taxon>Bacillati</taxon>
        <taxon>Bacillota</taxon>
        <taxon>Bacilli</taxon>
        <taxon>Bacillales</taxon>
        <taxon>Bacillaceae</taxon>
        <taxon>Cytobacillus</taxon>
    </lineage>
</organism>
<evidence type="ECO:0000256" key="11">
    <source>
        <dbReference type="ARBA" id="ARBA00022989"/>
    </source>
</evidence>
<dbReference type="PROSITE" id="PS50109">
    <property type="entry name" value="HIS_KIN"/>
    <property type="match status" value="1"/>
</dbReference>
<evidence type="ECO:0000256" key="14">
    <source>
        <dbReference type="SAM" id="Phobius"/>
    </source>
</evidence>
<comment type="catalytic activity">
    <reaction evidence="1">
        <text>ATP + protein L-histidine = ADP + protein N-phospho-L-histidine.</text>
        <dbReference type="EC" id="2.7.13.3"/>
    </reaction>
</comment>
<feature type="transmembrane region" description="Helical" evidence="14">
    <location>
        <begin position="12"/>
        <end position="35"/>
    </location>
</feature>
<evidence type="ECO:0000256" key="4">
    <source>
        <dbReference type="ARBA" id="ARBA00022475"/>
    </source>
</evidence>
<evidence type="ECO:0000259" key="15">
    <source>
        <dbReference type="PROSITE" id="PS50109"/>
    </source>
</evidence>
<dbReference type="Gene3D" id="1.10.287.130">
    <property type="match status" value="1"/>
</dbReference>
<dbReference type="GO" id="GO:0005524">
    <property type="term" value="F:ATP binding"/>
    <property type="evidence" value="ECO:0007669"/>
    <property type="project" value="UniProtKB-KW"/>
</dbReference>
<keyword evidence="13 14" id="KW-0472">Membrane</keyword>
<keyword evidence="11 14" id="KW-1133">Transmembrane helix</keyword>
<dbReference type="InterPro" id="IPR003594">
    <property type="entry name" value="HATPase_dom"/>
</dbReference>
<dbReference type="PANTHER" id="PTHR45528:SF1">
    <property type="entry name" value="SENSOR HISTIDINE KINASE CPXA"/>
    <property type="match status" value="1"/>
</dbReference>
<evidence type="ECO:0000256" key="6">
    <source>
        <dbReference type="ARBA" id="ARBA00022679"/>
    </source>
</evidence>
<evidence type="ECO:0000256" key="5">
    <source>
        <dbReference type="ARBA" id="ARBA00022553"/>
    </source>
</evidence>
<evidence type="ECO:0000256" key="13">
    <source>
        <dbReference type="ARBA" id="ARBA00023136"/>
    </source>
</evidence>
<dbReference type="InterPro" id="IPR003660">
    <property type="entry name" value="HAMP_dom"/>
</dbReference>
<dbReference type="SUPFAM" id="SSF158472">
    <property type="entry name" value="HAMP domain-like"/>
    <property type="match status" value="1"/>
</dbReference>
<protein>
    <recommendedName>
        <fullName evidence="3">histidine kinase</fullName>
        <ecNumber evidence="3">2.7.13.3</ecNumber>
    </recommendedName>
</protein>
<evidence type="ECO:0000256" key="9">
    <source>
        <dbReference type="ARBA" id="ARBA00022777"/>
    </source>
</evidence>
<evidence type="ECO:0000259" key="16">
    <source>
        <dbReference type="PROSITE" id="PS50885"/>
    </source>
</evidence>
<dbReference type="InterPro" id="IPR036097">
    <property type="entry name" value="HisK_dim/P_sf"/>
</dbReference>
<dbReference type="PRINTS" id="PR00344">
    <property type="entry name" value="BCTRLSENSOR"/>
</dbReference>
<dbReference type="Pfam" id="PF00512">
    <property type="entry name" value="HisKA"/>
    <property type="match status" value="1"/>
</dbReference>
<dbReference type="SMART" id="SM00387">
    <property type="entry name" value="HATPase_c"/>
    <property type="match status" value="1"/>
</dbReference>
<dbReference type="InterPro" id="IPR050398">
    <property type="entry name" value="HssS/ArlS-like"/>
</dbReference>
<evidence type="ECO:0000313" key="17">
    <source>
        <dbReference type="EMBL" id="UYG94925.1"/>
    </source>
</evidence>
<dbReference type="SMART" id="SM00388">
    <property type="entry name" value="HisKA"/>
    <property type="match status" value="1"/>
</dbReference>
<dbReference type="PANTHER" id="PTHR45528">
    <property type="entry name" value="SENSOR HISTIDINE KINASE CPXA"/>
    <property type="match status" value="1"/>
</dbReference>
<keyword evidence="12" id="KW-0902">Two-component regulatory system</keyword>
<evidence type="ECO:0000256" key="10">
    <source>
        <dbReference type="ARBA" id="ARBA00022840"/>
    </source>
</evidence>
<sequence>MKFLTNSLAKKMWLTVTAAIIITILYSYFLSYLFYEKIYVENVRDSLLTEGRSLASEYKGGALTEDLRKKIDWYNSKSETEIFIVSNPRELSACLPFEIDYQTLIGKAEREDLLKGIPVEKLGYEKRFDRKIMGVIIPLLDDNRLQGIIYLYVPLAKISEITRDFAFLWLAAAAVFTVISIILGTLLVKKLTKPLLDMKDAAEHVSKGYYDVHLNIDSKDEIGQLANAFNYMSSSIRKEDEKRRDFLANVSHELRTPISYVKGYSEALISGMEKSEEDRKKYLQLILRESRRMERLVGDLLDLSKLESDEYKLEKMPLPLAQLIEDAIEKYKPVLREKNVDLQYRLDPEVIINGDEGRIEQVIQNIMDNSIRYTAKGRISIRLSQERDQCLIEIEDTGIGISEEHLSKIKQRFYRVNKGRTRSDGGTGLGLAIAEKLVKLHQGELTVFSELNKGTTVRIMLPLLEIKKIRGD</sequence>
<evidence type="ECO:0000256" key="2">
    <source>
        <dbReference type="ARBA" id="ARBA00004651"/>
    </source>
</evidence>
<dbReference type="FunFam" id="1.10.287.130:FF:000001">
    <property type="entry name" value="Two-component sensor histidine kinase"/>
    <property type="match status" value="1"/>
</dbReference>
<keyword evidence="6" id="KW-0808">Transferase</keyword>
<feature type="domain" description="HAMP" evidence="16">
    <location>
        <begin position="189"/>
        <end position="241"/>
    </location>
</feature>
<proteinExistence type="predicted"/>
<dbReference type="SMART" id="SM00304">
    <property type="entry name" value="HAMP"/>
    <property type="match status" value="1"/>
</dbReference>
<comment type="subcellular location">
    <subcellularLocation>
        <location evidence="2">Cell membrane</location>
        <topology evidence="2">Multi-pass membrane protein</topology>
    </subcellularLocation>
</comment>
<dbReference type="InterPro" id="IPR036890">
    <property type="entry name" value="HATPase_C_sf"/>
</dbReference>
<feature type="transmembrane region" description="Helical" evidence="14">
    <location>
        <begin position="165"/>
        <end position="188"/>
    </location>
</feature>
<dbReference type="InterPro" id="IPR005467">
    <property type="entry name" value="His_kinase_dom"/>
</dbReference>
<evidence type="ECO:0000256" key="1">
    <source>
        <dbReference type="ARBA" id="ARBA00000085"/>
    </source>
</evidence>
<dbReference type="PROSITE" id="PS50885">
    <property type="entry name" value="HAMP"/>
    <property type="match status" value="1"/>
</dbReference>
<evidence type="ECO:0000256" key="3">
    <source>
        <dbReference type="ARBA" id="ARBA00012438"/>
    </source>
</evidence>
<dbReference type="GO" id="GO:0000155">
    <property type="term" value="F:phosphorelay sensor kinase activity"/>
    <property type="evidence" value="ECO:0007669"/>
    <property type="project" value="InterPro"/>
</dbReference>
<evidence type="ECO:0000256" key="8">
    <source>
        <dbReference type="ARBA" id="ARBA00022741"/>
    </source>
</evidence>
<keyword evidence="10" id="KW-0067">ATP-binding</keyword>
<dbReference type="RefSeq" id="WP_048009355.1">
    <property type="nucleotide sequence ID" value="NZ_CP107027.1"/>
</dbReference>
<name>A0AA46SIT6_CYTFI</name>
<dbReference type="SUPFAM" id="SSF47384">
    <property type="entry name" value="Homodimeric domain of signal transducing histidine kinase"/>
    <property type="match status" value="1"/>
</dbReference>